<dbReference type="FunFam" id="3.40.33.10:FF:000053">
    <property type="entry name" value="Uncharacterized protein"/>
    <property type="match status" value="2"/>
</dbReference>
<dbReference type="PRINTS" id="PR00837">
    <property type="entry name" value="V5TPXLIKE"/>
</dbReference>
<feature type="compositionally biased region" description="Low complexity" evidence="1">
    <location>
        <begin position="417"/>
        <end position="431"/>
    </location>
</feature>
<evidence type="ECO:0000256" key="1">
    <source>
        <dbReference type="SAM" id="MobiDB-lite"/>
    </source>
</evidence>
<evidence type="ECO:0000313" key="8">
    <source>
        <dbReference type="Proteomes" id="UP000286097"/>
    </source>
</evidence>
<feature type="domain" description="SCP" evidence="4">
    <location>
        <begin position="607"/>
        <end position="748"/>
    </location>
</feature>
<dbReference type="SMART" id="SM00198">
    <property type="entry name" value="SCP"/>
    <property type="match status" value="2"/>
</dbReference>
<feature type="compositionally biased region" description="Basic and acidic residues" evidence="1">
    <location>
        <begin position="53"/>
        <end position="69"/>
    </location>
</feature>
<feature type="compositionally biased region" description="Polar residues" evidence="1">
    <location>
        <begin position="888"/>
        <end position="897"/>
    </location>
</feature>
<keyword evidence="7" id="KW-1185">Reference proteome</keyword>
<feature type="compositionally biased region" description="Basic and acidic residues" evidence="1">
    <location>
        <begin position="436"/>
        <end position="445"/>
    </location>
</feature>
<comment type="caution">
    <text evidence="5">The sequence shown here is derived from an EMBL/GenBank/DDBJ whole genome shotgun (WGS) entry which is preliminary data.</text>
</comment>
<keyword evidence="3" id="KW-0732">Signal</keyword>
<feature type="compositionally biased region" description="Polar residues" evidence="1">
    <location>
        <begin position="1146"/>
        <end position="1167"/>
    </location>
</feature>
<feature type="compositionally biased region" description="Low complexity" evidence="1">
    <location>
        <begin position="42"/>
        <end position="52"/>
    </location>
</feature>
<dbReference type="Gene3D" id="3.40.33.10">
    <property type="entry name" value="CAP"/>
    <property type="match status" value="2"/>
</dbReference>
<name>A0A3M6VKZ3_9STRA</name>
<feature type="compositionally biased region" description="Low complexity" evidence="1">
    <location>
        <begin position="1126"/>
        <end position="1140"/>
    </location>
</feature>
<dbReference type="InterPro" id="IPR014044">
    <property type="entry name" value="CAP_dom"/>
</dbReference>
<evidence type="ECO:0000256" key="3">
    <source>
        <dbReference type="SAM" id="SignalP"/>
    </source>
</evidence>
<feature type="region of interest" description="Disordered" evidence="1">
    <location>
        <begin position="366"/>
        <end position="532"/>
    </location>
</feature>
<feature type="compositionally biased region" description="Basic and acidic residues" evidence="1">
    <location>
        <begin position="485"/>
        <end position="524"/>
    </location>
</feature>
<protein>
    <recommendedName>
        <fullName evidence="4">SCP domain-containing protein</fullName>
    </recommendedName>
</protein>
<feature type="region of interest" description="Disordered" evidence="1">
    <location>
        <begin position="25"/>
        <end position="154"/>
    </location>
</feature>
<feature type="compositionally biased region" description="Low complexity" evidence="1">
    <location>
        <begin position="824"/>
        <end position="845"/>
    </location>
</feature>
<sequence>MKVSTSLVVAAVLVALSTSVNAKTASTSVFASEPSDIDPTEELSLSSESTAEQSDKDNSKSLVDTKDATGDPPEDLYDFDAPCASDDGDTKKGLTGEQSEEDSSTPLYDFDAPCEPDGGDTKGGLTDEQSDEDSSTPLYDFSSPSCASDPDQIGGFTDEEKAIWIERHNYFRVAALPWAAGNMKRMNWDDELAKEAASTAESCTAETTAGLNVFKATSTDSSSVIDEALNDWAVKPALSNIGSVVPPAKEGDSVGAGLYNSYTQVIWAETTSVGCAMTSCSGGSMVVCKYSPAGNDGKSPWFVHAAQAKLCPTGTTAVLGLCVVEGDPANKLIAPIPKGKSSLEVYSTFIADIMATILKAAKARDAPGADPVAVVSPDGSVSESTKEPSASDTEASPDPLTDDKTEATGEGKEATSEDLSTSDLSTTTSSLPQKGKSLDMFKDLGESSETSPSTSSGEKSSGTVKPSSESGGDNETPTESTELGDPTKQESAELGDPTKEESAELGDPTKQESAELGDATKQESAELGTSSNSDLKATAMANTQSSIITSNGGGPSPAAIAGIVVAAVVAVAVVAVFISYRKNQQRQRDIMHDGVIVYADNNSFSPVDEAIWLDRLNYFRTTGLPWSAANMQRMGWKNDLAKTAASSAAKCSATTGPGVNVYQSSSLSSTSLSIIDEAIQEWVVETSMKTLRTLAQPGALGVEIGKGTYNAYSQILWASTTSVGCALASCSGGKMVVCEFSPPGNDGSSAWYVHAEPASKCPSGTTASQGLCGEKEDTANKQIALIPAGKLTYEVYPAYVANMQTVLVEAARGFANGEKPPTAPSAATTATPTSSSLKTPLKTPSVSFNEDGDTKASATDETPSSSKTPSVSSIKDNGDIVTEKALSSLKTPLVSSNEDVDDTKKSATEKTPSSSKTHSVSSDEDVGDTKASDTEKTSSSSKTHSVSLDEDVGDTKKSATEKTSSSSKTPSVRSDEDVGDTKKSATEKTSSSSKTHSVRSDEDVGDTKTSDKEKTLSSSKTPSDSSDEDVGDTKKSATEKTPSSSKTHSVSSDEDVGDTKTSAMDETPSPSTKTGKESTSTSKKPDKTSTHSSMETSTEQEEDLVPGTVKASSDKGSTFTNEKPSTKNPTSSSPTSTSSKPDNDESLSPTTPMSGSSPAPSTMTATQHKGVESNISVAGITGISVLVIVCIAAFGVVMSYKRNQRRQREIMRDGGIRVD</sequence>
<feature type="compositionally biased region" description="Low complexity" evidence="1">
    <location>
        <begin position="937"/>
        <end position="946"/>
    </location>
</feature>
<dbReference type="VEuPathDB" id="FungiDB:DD237_004649"/>
<evidence type="ECO:0000313" key="6">
    <source>
        <dbReference type="EMBL" id="RQM10853.1"/>
    </source>
</evidence>
<feature type="transmembrane region" description="Helical" evidence="2">
    <location>
        <begin position="1177"/>
        <end position="1200"/>
    </location>
</feature>
<dbReference type="AlphaFoldDB" id="A0A3M6VKZ3"/>
<feature type="signal peptide" evidence="3">
    <location>
        <begin position="1"/>
        <end position="22"/>
    </location>
</feature>
<dbReference type="Proteomes" id="UP000286097">
    <property type="component" value="Unassembled WGS sequence"/>
</dbReference>
<evidence type="ECO:0000313" key="5">
    <source>
        <dbReference type="EMBL" id="RMX67349.1"/>
    </source>
</evidence>
<feature type="compositionally biased region" description="Low complexity" evidence="1">
    <location>
        <begin position="961"/>
        <end position="971"/>
    </location>
</feature>
<evidence type="ECO:0000313" key="7">
    <source>
        <dbReference type="Proteomes" id="UP000282087"/>
    </source>
</evidence>
<feature type="compositionally biased region" description="Low complexity" evidence="1">
    <location>
        <begin position="447"/>
        <end position="463"/>
    </location>
</feature>
<dbReference type="STRING" id="542832.A0A3M6VKZ3"/>
<keyword evidence="2" id="KW-0812">Transmembrane</keyword>
<reference evidence="7 8" key="1">
    <citation type="submission" date="2018-06" db="EMBL/GenBank/DDBJ databases">
        <title>Comparative genomics of downy mildews reveals potential adaptations to biotrophy.</title>
        <authorList>
            <person name="Fletcher K."/>
            <person name="Klosterman S.J."/>
            <person name="Derevnina L."/>
            <person name="Martin F."/>
            <person name="Koike S."/>
            <person name="Reyes Chin-Wo S."/>
            <person name="Mou B."/>
            <person name="Michelmore R."/>
        </authorList>
    </citation>
    <scope>NUCLEOTIDE SEQUENCE [LARGE SCALE GENOMIC DNA]</scope>
    <source>
        <strain evidence="6 8">R13</strain>
        <strain evidence="5 7">R14</strain>
    </source>
</reference>
<evidence type="ECO:0000256" key="2">
    <source>
        <dbReference type="SAM" id="Phobius"/>
    </source>
</evidence>
<dbReference type="InterPro" id="IPR035940">
    <property type="entry name" value="CAP_sf"/>
</dbReference>
<feature type="compositionally biased region" description="Polar residues" evidence="1">
    <location>
        <begin position="464"/>
        <end position="481"/>
    </location>
</feature>
<dbReference type="PANTHER" id="PTHR10334">
    <property type="entry name" value="CYSTEINE-RICH SECRETORY PROTEIN-RELATED"/>
    <property type="match status" value="1"/>
</dbReference>
<feature type="compositionally biased region" description="Polar residues" evidence="1">
    <location>
        <begin position="379"/>
        <end position="394"/>
    </location>
</feature>
<feature type="compositionally biased region" description="Basic and acidic residues" evidence="1">
    <location>
        <begin position="401"/>
        <end position="415"/>
    </location>
</feature>
<organism evidence="5 7">
    <name type="scientific">Peronospora effusa</name>
    <dbReference type="NCBI Taxonomy" id="542832"/>
    <lineage>
        <taxon>Eukaryota</taxon>
        <taxon>Sar</taxon>
        <taxon>Stramenopiles</taxon>
        <taxon>Oomycota</taxon>
        <taxon>Peronosporomycetes</taxon>
        <taxon>Peronosporales</taxon>
        <taxon>Peronosporaceae</taxon>
        <taxon>Peronospora</taxon>
    </lineage>
</organism>
<dbReference type="SUPFAM" id="SSF55797">
    <property type="entry name" value="PR-1-like"/>
    <property type="match status" value="2"/>
</dbReference>
<feature type="region of interest" description="Disordered" evidence="1">
    <location>
        <begin position="818"/>
        <end position="1167"/>
    </location>
</feature>
<feature type="domain" description="SCP" evidence="4">
    <location>
        <begin position="159"/>
        <end position="298"/>
    </location>
</feature>
<feature type="transmembrane region" description="Helical" evidence="2">
    <location>
        <begin position="558"/>
        <end position="580"/>
    </location>
</feature>
<feature type="compositionally biased region" description="Basic and acidic residues" evidence="1">
    <location>
        <begin position="998"/>
        <end position="1015"/>
    </location>
</feature>
<feature type="compositionally biased region" description="Polar residues" evidence="1">
    <location>
        <begin position="1110"/>
        <end position="1122"/>
    </location>
</feature>
<keyword evidence="2" id="KW-0472">Membrane</keyword>
<evidence type="ECO:0000259" key="4">
    <source>
        <dbReference type="SMART" id="SM00198"/>
    </source>
</evidence>
<dbReference type="Pfam" id="PF00188">
    <property type="entry name" value="CAP"/>
    <property type="match status" value="2"/>
</dbReference>
<keyword evidence="2" id="KW-1133">Transmembrane helix</keyword>
<dbReference type="EMBL" id="QKXF01000520">
    <property type="protein sequence ID" value="RQM10853.1"/>
    <property type="molecule type" value="Genomic_DNA"/>
</dbReference>
<proteinExistence type="predicted"/>
<feature type="compositionally biased region" description="Low complexity" evidence="1">
    <location>
        <begin position="1067"/>
        <end position="1082"/>
    </location>
</feature>
<feature type="compositionally biased region" description="Basic and acidic residues" evidence="1">
    <location>
        <begin position="927"/>
        <end position="936"/>
    </location>
</feature>
<feature type="compositionally biased region" description="Low complexity" evidence="1">
    <location>
        <begin position="862"/>
        <end position="873"/>
    </location>
</feature>
<gene>
    <name evidence="6" type="ORF">DD237_004649</name>
    <name evidence="5" type="ORF">DD238_003496</name>
</gene>
<feature type="compositionally biased region" description="Basic and acidic residues" evidence="1">
    <location>
        <begin position="973"/>
        <end position="986"/>
    </location>
</feature>
<dbReference type="CDD" id="cd05380">
    <property type="entry name" value="CAP_euk"/>
    <property type="match status" value="2"/>
</dbReference>
<accession>A0A3M6VKZ3</accession>
<dbReference type="InterPro" id="IPR001283">
    <property type="entry name" value="CRISP-related"/>
</dbReference>
<feature type="chain" id="PRO_5044081730" description="SCP domain-containing protein" evidence="3">
    <location>
        <begin position="23"/>
        <end position="1219"/>
    </location>
</feature>
<dbReference type="Proteomes" id="UP000282087">
    <property type="component" value="Unassembled WGS sequence"/>
</dbReference>
<dbReference type="EMBL" id="QLLG01000169">
    <property type="protein sequence ID" value="RMX67349.1"/>
    <property type="molecule type" value="Genomic_DNA"/>
</dbReference>